<proteinExistence type="predicted"/>
<feature type="compositionally biased region" description="Low complexity" evidence="1">
    <location>
        <begin position="575"/>
        <end position="591"/>
    </location>
</feature>
<evidence type="ECO:0000313" key="4">
    <source>
        <dbReference type="Proteomes" id="UP000606974"/>
    </source>
</evidence>
<gene>
    <name evidence="3" type="ORF">GJ744_010612</name>
</gene>
<keyword evidence="2" id="KW-1133">Transmembrane helix</keyword>
<feature type="transmembrane region" description="Helical" evidence="2">
    <location>
        <begin position="480"/>
        <end position="502"/>
    </location>
</feature>
<organism evidence="3 4">
    <name type="scientific">Endocarpon pusillum</name>
    <dbReference type="NCBI Taxonomy" id="364733"/>
    <lineage>
        <taxon>Eukaryota</taxon>
        <taxon>Fungi</taxon>
        <taxon>Dikarya</taxon>
        <taxon>Ascomycota</taxon>
        <taxon>Pezizomycotina</taxon>
        <taxon>Eurotiomycetes</taxon>
        <taxon>Chaetothyriomycetidae</taxon>
        <taxon>Verrucariales</taxon>
        <taxon>Verrucariaceae</taxon>
        <taxon>Endocarpon</taxon>
    </lineage>
</organism>
<dbReference type="EMBL" id="JAACFV010000007">
    <property type="protein sequence ID" value="KAF7513216.1"/>
    <property type="molecule type" value="Genomic_DNA"/>
</dbReference>
<dbReference type="Proteomes" id="UP000606974">
    <property type="component" value="Unassembled WGS sequence"/>
</dbReference>
<dbReference type="OrthoDB" id="5337208at2759"/>
<reference evidence="3" key="1">
    <citation type="submission" date="2020-02" db="EMBL/GenBank/DDBJ databases">
        <authorList>
            <person name="Palmer J.M."/>
        </authorList>
    </citation>
    <scope>NUCLEOTIDE SEQUENCE</scope>
    <source>
        <strain evidence="3">EPUS1.4</strain>
        <tissue evidence="3">Thallus</tissue>
    </source>
</reference>
<protein>
    <submittedName>
        <fullName evidence="3">Uncharacterized protein</fullName>
    </submittedName>
</protein>
<evidence type="ECO:0000256" key="1">
    <source>
        <dbReference type="SAM" id="MobiDB-lite"/>
    </source>
</evidence>
<evidence type="ECO:0000256" key="2">
    <source>
        <dbReference type="SAM" id="Phobius"/>
    </source>
</evidence>
<feature type="transmembrane region" description="Helical" evidence="2">
    <location>
        <begin position="106"/>
        <end position="130"/>
    </location>
</feature>
<comment type="caution">
    <text evidence="3">The sequence shown here is derived from an EMBL/GenBank/DDBJ whole genome shotgun (WGS) entry which is preliminary data.</text>
</comment>
<keyword evidence="2" id="KW-0472">Membrane</keyword>
<feature type="transmembrane region" description="Helical" evidence="2">
    <location>
        <begin position="39"/>
        <end position="65"/>
    </location>
</feature>
<name>A0A8H7AUE9_9EURO</name>
<accession>A0A8H7AUE9</accession>
<dbReference type="AlphaFoldDB" id="A0A8H7AUE9"/>
<feature type="region of interest" description="Disordered" evidence="1">
    <location>
        <begin position="575"/>
        <end position="606"/>
    </location>
</feature>
<keyword evidence="4" id="KW-1185">Reference proteome</keyword>
<evidence type="ECO:0000313" key="3">
    <source>
        <dbReference type="EMBL" id="KAF7513216.1"/>
    </source>
</evidence>
<sequence>MNGQVAPDTYLLLKRFAMPQGNSTMDAIALHRSNGLKLISLYSLMIGVTIRQFWTLIVLIGVTVFMRKKHSHNRAAATVGVWNAQASPSNVAMMAARYVLHMKGEVWYPLMWTVLALVVMGAISASSILLPPLLNIGTVAPANPRAVFIPGVDAMDETTTYLTAALEGPSALRAVGAAGTIESDAAVVVEKEEEVGGSGQDLVIRINYRYGVTASDFGLQHAPGLVFNVTGSCVTEYSWFRSTYMDTDPNTTLIRRVDDTYLLWNNEASESVVSSSDEGPPFAYFVNGPVQDDGLGNSSFAILPSSVWRFSYSPATDPWYLTQNSSDRYSNPRLPYIVRPGRPALSCWETAIWSYGSSRVDLAGLDQLPGRNLSTVFQDLFTRSLATPMITNLGIRLGRSSLASATAALGAAFNANTSSIHSDLVRLVNASYIATRNVLLDTTLFPNASGTPIHNAAQVNGEPRPGAGDFVISSPDIMTLSVRALIIVPVVLVGVYLLTFLIGSLPAPWRMTEALHATVIYSQLHEKAGAGSQAEWNRQTFAAYSKRTGDAPISPRCDVETGELFWAQNDSQAEAAAAPASEAGPGNSSSAVLGATEKESGGTKTLVSIADVQAASGIAS</sequence>
<keyword evidence="2" id="KW-0812">Transmembrane</keyword>